<proteinExistence type="predicted"/>
<sequence>MASVNLPNTDGLKTIDELKNAVGKMVKELSWLLEHLDTRNINELNAEKIVAGSITAQQMAADSVTATQIQADSINSEKIQADAVTAEKINVSELSAITANLGHIISGLIESVQIFGSYIATRNGAYPRAELNDDGDLIAVYTDADNSVTIEPGITTEPTIVFRKDGNVSLSLGPLSGFGFSAMISALDLSIGTLNGSLQLVCGTGVLDYINIPGFGQLYSSAESQTLADALASKADKGVSTSISGSANGGIPIGTQLLDADGVTTWTWMGIPGHSHAQN</sequence>
<comment type="caution">
    <text evidence="1">The sequence shown here is derived from an EMBL/GenBank/DDBJ whole genome shotgun (WGS) entry which is preliminary data.</text>
</comment>
<keyword evidence="2" id="KW-1185">Reference proteome</keyword>
<organism evidence="1 2">
    <name type="scientific">Paenibacillus rhizophilus</name>
    <dbReference type="NCBI Taxonomy" id="1850366"/>
    <lineage>
        <taxon>Bacteria</taxon>
        <taxon>Bacillati</taxon>
        <taxon>Bacillota</taxon>
        <taxon>Bacilli</taxon>
        <taxon>Bacillales</taxon>
        <taxon>Paenibacillaceae</taxon>
        <taxon>Paenibacillus</taxon>
    </lineage>
</organism>
<gene>
    <name evidence="1" type="ORF">EH198_16560</name>
</gene>
<evidence type="ECO:0000313" key="1">
    <source>
        <dbReference type="EMBL" id="RQW10046.1"/>
    </source>
</evidence>
<name>A0A3N9PXX2_9BACL</name>
<reference evidence="1 2" key="1">
    <citation type="submission" date="2018-11" db="EMBL/GenBank/DDBJ databases">
        <title>Genome sequence of strain 7197.</title>
        <authorList>
            <person name="Gao J."/>
            <person name="Sun J."/>
        </authorList>
    </citation>
    <scope>NUCLEOTIDE SEQUENCE [LARGE SCALE GENOMIC DNA]</scope>
    <source>
        <strain evidence="1 2">7197</strain>
    </source>
</reference>
<dbReference type="EMBL" id="RQPI01000010">
    <property type="protein sequence ID" value="RQW10046.1"/>
    <property type="molecule type" value="Genomic_DNA"/>
</dbReference>
<dbReference type="Proteomes" id="UP000282529">
    <property type="component" value="Unassembled WGS sequence"/>
</dbReference>
<dbReference type="RefSeq" id="WP_124696626.1">
    <property type="nucleotide sequence ID" value="NZ_JBHUFE010000036.1"/>
</dbReference>
<accession>A0A3N9PXX2</accession>
<protein>
    <submittedName>
        <fullName evidence="1">Uncharacterized protein</fullName>
    </submittedName>
</protein>
<dbReference type="AlphaFoldDB" id="A0A3N9PXX2"/>
<evidence type="ECO:0000313" key="2">
    <source>
        <dbReference type="Proteomes" id="UP000282529"/>
    </source>
</evidence>
<dbReference type="OrthoDB" id="2593405at2"/>